<keyword evidence="3" id="KW-1185">Reference proteome</keyword>
<comment type="caution">
    <text evidence="2">The sequence shown here is derived from an EMBL/GenBank/DDBJ whole genome shotgun (WGS) entry which is preliminary data.</text>
</comment>
<proteinExistence type="predicted"/>
<evidence type="ECO:0000256" key="1">
    <source>
        <dbReference type="SAM" id="MobiDB-lite"/>
    </source>
</evidence>
<feature type="region of interest" description="Disordered" evidence="1">
    <location>
        <begin position="1"/>
        <end position="21"/>
    </location>
</feature>
<feature type="compositionally biased region" description="Polar residues" evidence="1">
    <location>
        <begin position="8"/>
        <end position="18"/>
    </location>
</feature>
<accession>A0A8S3YE79</accession>
<gene>
    <name evidence="2" type="ORF">PAPOLLO_LOCUS27669</name>
</gene>
<organism evidence="2 3">
    <name type="scientific">Parnassius apollo</name>
    <name type="common">Apollo butterfly</name>
    <name type="synonym">Papilio apollo</name>
    <dbReference type="NCBI Taxonomy" id="110799"/>
    <lineage>
        <taxon>Eukaryota</taxon>
        <taxon>Metazoa</taxon>
        <taxon>Ecdysozoa</taxon>
        <taxon>Arthropoda</taxon>
        <taxon>Hexapoda</taxon>
        <taxon>Insecta</taxon>
        <taxon>Pterygota</taxon>
        <taxon>Neoptera</taxon>
        <taxon>Endopterygota</taxon>
        <taxon>Lepidoptera</taxon>
        <taxon>Glossata</taxon>
        <taxon>Ditrysia</taxon>
        <taxon>Papilionoidea</taxon>
        <taxon>Papilionidae</taxon>
        <taxon>Parnassiinae</taxon>
        <taxon>Parnassini</taxon>
        <taxon>Parnassius</taxon>
        <taxon>Parnassius</taxon>
    </lineage>
</organism>
<dbReference type="EMBL" id="CAJQZP010001679">
    <property type="protein sequence ID" value="CAG5058658.1"/>
    <property type="molecule type" value="Genomic_DNA"/>
</dbReference>
<name>A0A8S3YE79_PARAO</name>
<dbReference type="AlphaFoldDB" id="A0A8S3YE79"/>
<evidence type="ECO:0000313" key="3">
    <source>
        <dbReference type="Proteomes" id="UP000691718"/>
    </source>
</evidence>
<protein>
    <submittedName>
        <fullName evidence="2">(apollo) hypothetical protein</fullName>
    </submittedName>
</protein>
<sequence length="114" mass="12793">MSECRNVRVTQDKQTGVNCNARPECSPSLPQLYRETSASVVVTSDSPSSITEYADQLTAIDKTGYADVTGQTESEQPIILCETMINENNKNEGWETKIHVTKNQQIIVMWIKRV</sequence>
<dbReference type="Proteomes" id="UP000691718">
    <property type="component" value="Unassembled WGS sequence"/>
</dbReference>
<evidence type="ECO:0000313" key="2">
    <source>
        <dbReference type="EMBL" id="CAG5058658.1"/>
    </source>
</evidence>
<reference evidence="2" key="1">
    <citation type="submission" date="2021-04" db="EMBL/GenBank/DDBJ databases">
        <authorList>
            <person name="Tunstrom K."/>
        </authorList>
    </citation>
    <scope>NUCLEOTIDE SEQUENCE</scope>
</reference>